<organism evidence="2 3">
    <name type="scientific">Metamycoplasma faucium</name>
    <dbReference type="NCBI Taxonomy" id="56142"/>
    <lineage>
        <taxon>Bacteria</taxon>
        <taxon>Bacillati</taxon>
        <taxon>Mycoplasmatota</taxon>
        <taxon>Mycoplasmoidales</taxon>
        <taxon>Metamycoplasmataceae</taxon>
        <taxon>Metamycoplasma</taxon>
    </lineage>
</organism>
<dbReference type="RefSeq" id="WP_405311920.1">
    <property type="nucleotide sequence ID" value="NZ_CP088155.1"/>
</dbReference>
<feature type="transmembrane region" description="Helical" evidence="1">
    <location>
        <begin position="7"/>
        <end position="27"/>
    </location>
</feature>
<dbReference type="Gene3D" id="1.10.1760.20">
    <property type="match status" value="1"/>
</dbReference>
<dbReference type="InterPro" id="IPR009825">
    <property type="entry name" value="ECF_substrate-spec-like"/>
</dbReference>
<keyword evidence="1" id="KW-0812">Transmembrane</keyword>
<accession>A0ABZ2TLZ0</accession>
<evidence type="ECO:0000313" key="3">
    <source>
        <dbReference type="Proteomes" id="UP001622612"/>
    </source>
</evidence>
<feature type="transmembrane region" description="Helical" evidence="1">
    <location>
        <begin position="47"/>
        <end position="69"/>
    </location>
</feature>
<dbReference type="EMBL" id="CP088155">
    <property type="protein sequence ID" value="WYM97461.1"/>
    <property type="molecule type" value="Genomic_DNA"/>
</dbReference>
<keyword evidence="3" id="KW-1185">Reference proteome</keyword>
<feature type="transmembrane region" description="Helical" evidence="1">
    <location>
        <begin position="115"/>
        <end position="142"/>
    </location>
</feature>
<dbReference type="Proteomes" id="UP001622612">
    <property type="component" value="Chromosome"/>
</dbReference>
<evidence type="ECO:0000256" key="1">
    <source>
        <dbReference type="SAM" id="Phobius"/>
    </source>
</evidence>
<evidence type="ECO:0000313" key="2">
    <source>
        <dbReference type="EMBL" id="WYM97461.1"/>
    </source>
</evidence>
<reference evidence="2" key="1">
    <citation type="submission" date="2021-11" db="EMBL/GenBank/DDBJ databases">
        <title>The first genome sequence of unculturable Mycoplasma faucium obtained by de novo assembly of metagenomic reads.</title>
        <authorList>
            <person name="Sabat A.J."/>
            <person name="Bathoorn E."/>
            <person name="Akkerboom V."/>
            <person name="Friedrich A.W."/>
        </authorList>
    </citation>
    <scope>NUCLEOTIDE SEQUENCE [LARGE SCALE GENOMIC DNA]</scope>
    <source>
        <strain evidence="2">UMCG-MFM1</strain>
    </source>
</reference>
<proteinExistence type="predicted"/>
<feature type="transmembrane region" description="Helical" evidence="1">
    <location>
        <begin position="154"/>
        <end position="176"/>
    </location>
</feature>
<name>A0ABZ2TLZ0_9BACT</name>
<sequence length="244" mass="29165">MPRTFRISLTYAIFIIFGLALGPWRGAFLGLLSDTLNQVIFGISTWMIEYAIIPVIISFLSGLLINIIYLKRKNFWILNFTFLLGLTIFLIYFLMKNYSVFRWNEYSTKLNKTKLIPVNIVLSISLTVMLLIWAFALILFGIHVKNKRFKVKWTTQLIFGIFITLFVILIICRWLWGPFAYINYHNRFRNGTWKYKDYYLIFMIPIIFKSLIEIPIYTIIIYSFFPVINILRRKIYFYRTQTNS</sequence>
<feature type="transmembrane region" description="Helical" evidence="1">
    <location>
        <begin position="76"/>
        <end position="95"/>
    </location>
</feature>
<keyword evidence="1" id="KW-1133">Transmembrane helix</keyword>
<gene>
    <name evidence="2" type="ORF">LQ356_00990</name>
</gene>
<keyword evidence="1" id="KW-0472">Membrane</keyword>
<dbReference type="Pfam" id="PF07155">
    <property type="entry name" value="ECF-ribofla_trS"/>
    <property type="match status" value="1"/>
</dbReference>
<feature type="transmembrane region" description="Helical" evidence="1">
    <location>
        <begin position="198"/>
        <end position="225"/>
    </location>
</feature>
<protein>
    <submittedName>
        <fullName evidence="2">ECF transporter S component</fullName>
    </submittedName>
</protein>